<organism evidence="3 4">
    <name type="scientific">Nocardia terrae</name>
    <dbReference type="NCBI Taxonomy" id="2675851"/>
    <lineage>
        <taxon>Bacteria</taxon>
        <taxon>Bacillati</taxon>
        <taxon>Actinomycetota</taxon>
        <taxon>Actinomycetes</taxon>
        <taxon>Mycobacteriales</taxon>
        <taxon>Nocardiaceae</taxon>
        <taxon>Nocardia</taxon>
    </lineage>
</organism>
<sequence length="110" mass="12554">MTSIPLRRITARVAAAGAIALIPLAAVTIPASADVPLQPSPGDVAWPHHGDGGWDNDDWHHRHDRDRDDWNHDRDDWNHDRDDWDHDGWNGDWNRGNCCWRQVLPPTGSW</sequence>
<evidence type="ECO:0000256" key="1">
    <source>
        <dbReference type="SAM" id="MobiDB-lite"/>
    </source>
</evidence>
<reference evidence="3 4" key="1">
    <citation type="submission" date="2019-12" db="EMBL/GenBank/DDBJ databases">
        <title>Nocardia sp. nov. ET3-3 isolated from soil.</title>
        <authorList>
            <person name="Kanchanasin P."/>
            <person name="Tanasupawat S."/>
            <person name="Yuki M."/>
            <person name="Kudo T."/>
        </authorList>
    </citation>
    <scope>NUCLEOTIDE SEQUENCE [LARGE SCALE GENOMIC DNA]</scope>
    <source>
        <strain evidence="3 4">ET3-3</strain>
    </source>
</reference>
<keyword evidence="4" id="KW-1185">Reference proteome</keyword>
<feature type="signal peptide" evidence="2">
    <location>
        <begin position="1"/>
        <end position="33"/>
    </location>
</feature>
<feature type="chain" id="PRO_5029732083" description="Secreted protein" evidence="2">
    <location>
        <begin position="34"/>
        <end position="110"/>
    </location>
</feature>
<comment type="caution">
    <text evidence="3">The sequence shown here is derived from an EMBL/GenBank/DDBJ whole genome shotgun (WGS) entry which is preliminary data.</text>
</comment>
<evidence type="ECO:0000313" key="4">
    <source>
        <dbReference type="Proteomes" id="UP000466794"/>
    </source>
</evidence>
<gene>
    <name evidence="3" type="ORF">GPX89_04205</name>
</gene>
<keyword evidence="2" id="KW-0732">Signal</keyword>
<evidence type="ECO:0008006" key="5">
    <source>
        <dbReference type="Google" id="ProtNLM"/>
    </source>
</evidence>
<dbReference type="EMBL" id="WRPP01000001">
    <property type="protein sequence ID" value="MVU76445.1"/>
    <property type="molecule type" value="Genomic_DNA"/>
</dbReference>
<evidence type="ECO:0000256" key="2">
    <source>
        <dbReference type="SAM" id="SignalP"/>
    </source>
</evidence>
<protein>
    <recommendedName>
        <fullName evidence="5">Secreted protein</fullName>
    </recommendedName>
</protein>
<dbReference type="AlphaFoldDB" id="A0A7K1UQ32"/>
<feature type="compositionally biased region" description="Basic and acidic residues" evidence="1">
    <location>
        <begin position="46"/>
        <end position="83"/>
    </location>
</feature>
<dbReference type="Proteomes" id="UP000466794">
    <property type="component" value="Unassembled WGS sequence"/>
</dbReference>
<dbReference type="RefSeq" id="WP_157355230.1">
    <property type="nucleotide sequence ID" value="NZ_WRPP01000001.1"/>
</dbReference>
<accession>A0A7K1UQ32</accession>
<name>A0A7K1UQ32_9NOCA</name>
<feature type="region of interest" description="Disordered" evidence="1">
    <location>
        <begin position="40"/>
        <end position="83"/>
    </location>
</feature>
<proteinExistence type="predicted"/>
<evidence type="ECO:0000313" key="3">
    <source>
        <dbReference type="EMBL" id="MVU76445.1"/>
    </source>
</evidence>